<proteinExistence type="predicted"/>
<reference evidence="1 2" key="1">
    <citation type="submission" date="2019-03" db="EMBL/GenBank/DDBJ databases">
        <title>San Antonio Military Medical Center submission to MRSN (WRAIR), pending publication.</title>
        <authorList>
            <person name="Blyth D.M."/>
            <person name="Mccarthy S.L."/>
            <person name="Schall S.E."/>
            <person name="Stam J.A."/>
            <person name="Ong A.C."/>
            <person name="Mcgann P.T."/>
        </authorList>
    </citation>
    <scope>NUCLEOTIDE SEQUENCE [LARGE SCALE GENOMIC DNA]</scope>
    <source>
        <strain evidence="1 2">MRSN571793</strain>
    </source>
</reference>
<comment type="caution">
    <text evidence="1">The sequence shown here is derived from an EMBL/GenBank/DDBJ whole genome shotgun (WGS) entry which is preliminary data.</text>
</comment>
<keyword evidence="2" id="KW-1185">Reference proteome</keyword>
<name>A0A4Y8LCB6_9BACT</name>
<dbReference type="RefSeq" id="WP_134435479.1">
    <property type="nucleotide sequence ID" value="NZ_SOML01000001.1"/>
</dbReference>
<evidence type="ECO:0000313" key="1">
    <source>
        <dbReference type="EMBL" id="TFD99102.1"/>
    </source>
</evidence>
<dbReference type="OrthoDB" id="5903604at2"/>
<evidence type="ECO:0008006" key="3">
    <source>
        <dbReference type="Google" id="ProtNLM"/>
    </source>
</evidence>
<dbReference type="AlphaFoldDB" id="A0A4Y8LCB6"/>
<organism evidence="1 2">
    <name type="scientific">Dysgonomonas capnocytophagoides</name>
    <dbReference type="NCBI Taxonomy" id="45254"/>
    <lineage>
        <taxon>Bacteria</taxon>
        <taxon>Pseudomonadati</taxon>
        <taxon>Bacteroidota</taxon>
        <taxon>Bacteroidia</taxon>
        <taxon>Bacteroidales</taxon>
        <taxon>Dysgonomonadaceae</taxon>
        <taxon>Dysgonomonas</taxon>
    </lineage>
</organism>
<dbReference type="Proteomes" id="UP000297861">
    <property type="component" value="Unassembled WGS sequence"/>
</dbReference>
<evidence type="ECO:0000313" key="2">
    <source>
        <dbReference type="Proteomes" id="UP000297861"/>
    </source>
</evidence>
<sequence length="428" mass="50942">MNRIIIIGNGFDRAHNLRTGYIDFIDDYWNNFTDQIRSRISEHFGVYTNVRTHKDNYVSLEIKNEGDAIQNKSPSFCEKENPYNDLLSYIEDYNKEFSSNKLVLSFKNKFFEHISNQCSLTSWLDIENEYYYALKKLLLIEEPGNRNKKIIELNREFEAIKDLLEKHLINVTDNEIVEKHQSIQNAFSSVIELDDIATCKQAEFVDSIFSDMYCSNNSMDFEHDKEKDPQYNIYSTVNEERMYFIKKRLKNQNFKEEYCTPHTLILNFNYTKTAERLYTNEEMNYEVINIHGELQNQKNQIIFGYGDELDDDYKKIEKLQDNDFLENIKSIKYHKTRNYRDLLEFIKSGIYQVFIMGHSCGNSDRTLLNTLFEHNNCASVKVYYRQYEDGSDDYSNLIRNISRNFNDKPQMRDIVVNWENSSPLVSFL</sequence>
<dbReference type="EMBL" id="SOML01000001">
    <property type="protein sequence ID" value="TFD99102.1"/>
    <property type="molecule type" value="Genomic_DNA"/>
</dbReference>
<protein>
    <recommendedName>
        <fullName evidence="3">Bacteriophage abortive infection AbiH</fullName>
    </recommendedName>
</protein>
<accession>A0A4Y8LCB6</accession>
<dbReference type="InterPro" id="IPR025935">
    <property type="entry name" value="AbiH"/>
</dbReference>
<dbReference type="Pfam" id="PF14253">
    <property type="entry name" value="AbiH"/>
    <property type="match status" value="1"/>
</dbReference>
<gene>
    <name evidence="1" type="ORF">E2605_03200</name>
</gene>